<keyword evidence="2" id="KW-0472">Membrane</keyword>
<evidence type="ECO:0008006" key="7">
    <source>
        <dbReference type="Google" id="ProtNLM"/>
    </source>
</evidence>
<dbReference type="PANTHER" id="PTHR33392">
    <property type="entry name" value="POLYISOPRENYL-TEICHOIC ACID--PEPTIDOGLYCAN TEICHOIC ACID TRANSFERASE TAGU"/>
    <property type="match status" value="1"/>
</dbReference>
<comment type="similarity">
    <text evidence="1">Belongs to the LytR/CpsA/Psr (LCP) family.</text>
</comment>
<gene>
    <name evidence="5" type="ordered locus">TREPR_3453</name>
</gene>
<protein>
    <recommendedName>
        <fullName evidence="7">LytR family transcriptional regulator</fullName>
    </recommendedName>
</protein>
<dbReference type="Proteomes" id="UP000009223">
    <property type="component" value="Chromosome"/>
</dbReference>
<evidence type="ECO:0000256" key="2">
    <source>
        <dbReference type="SAM" id="Phobius"/>
    </source>
</evidence>
<dbReference type="InterPro" id="IPR050922">
    <property type="entry name" value="LytR/CpsA/Psr_CW_biosynth"/>
</dbReference>
<dbReference type="RefSeq" id="WP_015706836.1">
    <property type="nucleotide sequence ID" value="NC_015578.1"/>
</dbReference>
<reference evidence="5 6" key="2">
    <citation type="journal article" date="2011" name="ISME J.">
        <title>RNA-seq reveals cooperative metabolic interactions between two termite-gut spirochete species in co-culture.</title>
        <authorList>
            <person name="Rosenthal A.Z."/>
            <person name="Matson E.G."/>
            <person name="Eldar A."/>
            <person name="Leadbetter J.R."/>
        </authorList>
    </citation>
    <scope>NUCLEOTIDE SEQUENCE [LARGE SCALE GENOMIC DNA]</scope>
    <source>
        <strain evidence="6">ATCC BAA-887 / DSM 12427 / ZAS-2</strain>
    </source>
</reference>
<dbReference type="Pfam" id="PF13399">
    <property type="entry name" value="LytR_C"/>
    <property type="match status" value="1"/>
</dbReference>
<feature type="domain" description="LytR/CpsA/Psr regulator C-terminal" evidence="4">
    <location>
        <begin position="298"/>
        <end position="398"/>
    </location>
</feature>
<dbReference type="HOGENOM" id="CLU_690662_0_0_12"/>
<evidence type="ECO:0000259" key="3">
    <source>
        <dbReference type="Pfam" id="PF03816"/>
    </source>
</evidence>
<feature type="transmembrane region" description="Helical" evidence="2">
    <location>
        <begin position="12"/>
        <end position="31"/>
    </location>
</feature>
<dbReference type="OrthoDB" id="362782at2"/>
<dbReference type="InterPro" id="IPR027381">
    <property type="entry name" value="LytR/CpsA/Psr_C"/>
</dbReference>
<keyword evidence="6" id="KW-1185">Reference proteome</keyword>
<organism evidence="5 6">
    <name type="scientific">Treponema primitia (strain ATCC BAA-887 / DSM 12427 / ZAS-2)</name>
    <dbReference type="NCBI Taxonomy" id="545694"/>
    <lineage>
        <taxon>Bacteria</taxon>
        <taxon>Pseudomonadati</taxon>
        <taxon>Spirochaetota</taxon>
        <taxon>Spirochaetia</taxon>
        <taxon>Spirochaetales</taxon>
        <taxon>Treponemataceae</taxon>
        <taxon>Treponema</taxon>
    </lineage>
</organism>
<dbReference type="Pfam" id="PF03816">
    <property type="entry name" value="LytR_cpsA_psr"/>
    <property type="match status" value="1"/>
</dbReference>
<evidence type="ECO:0000313" key="5">
    <source>
        <dbReference type="EMBL" id="AEF86854.1"/>
    </source>
</evidence>
<keyword evidence="2" id="KW-1133">Transmembrane helix</keyword>
<evidence type="ECO:0000256" key="1">
    <source>
        <dbReference type="ARBA" id="ARBA00006068"/>
    </source>
</evidence>
<evidence type="ECO:0000313" key="6">
    <source>
        <dbReference type="Proteomes" id="UP000009223"/>
    </source>
</evidence>
<dbReference type="eggNOG" id="COG1316">
    <property type="taxonomic scope" value="Bacteria"/>
</dbReference>
<proteinExistence type="inferred from homology"/>
<dbReference type="Gene3D" id="3.40.630.190">
    <property type="entry name" value="LCP protein"/>
    <property type="match status" value="1"/>
</dbReference>
<dbReference type="KEGG" id="tpi:TREPR_3453"/>
<dbReference type="AlphaFoldDB" id="F5YJG8"/>
<dbReference type="EMBL" id="CP001843">
    <property type="protein sequence ID" value="AEF86854.1"/>
    <property type="molecule type" value="Genomic_DNA"/>
</dbReference>
<dbReference type="Gene3D" id="3.30.70.2390">
    <property type="match status" value="1"/>
</dbReference>
<dbReference type="InterPro" id="IPR004474">
    <property type="entry name" value="LytR_CpsA_psr"/>
</dbReference>
<sequence length="406" mass="45984">MRNSKVDASGFLLILILLLLGGGIFFTILAMRSDPIEEALSGDRVISTLFIIEKGDKPLSSYVLFYYPATKRAAIFDIPGELGLIIQRINRVDRIDTVYNPQHIGYFETEIERFLGVEIHFSVVFTMEDLGRVVDLIEGVEIFIPTPVEIYDGKDTILFPSGVRRLDGDKTRSYVTYELPEEERELALFRRQRFFLGFIKRMGEKVEYLKEPTVAQLYEPLVKTAMNHRTRTRLFDELAKIDMDRVNIQSVGGNPREVSGQMLLFPLYDGSLIKEIVRQSLAALTRQVEGTLTERVFTVEVLNGTTTAGLAGRTAELLRGFGYDVISIGNADHSDYEATEIVDRSGSEDVARNFADIIRCRNLRFEVLTPESLELGLEMNIQNLEYRSDFTLIIGKDFNGRYVSGG</sequence>
<feature type="domain" description="Cell envelope-related transcriptional attenuator" evidence="3">
    <location>
        <begin position="92"/>
        <end position="197"/>
    </location>
</feature>
<keyword evidence="2" id="KW-0812">Transmembrane</keyword>
<name>F5YJG8_TREPZ</name>
<accession>F5YJG8</accession>
<evidence type="ECO:0000259" key="4">
    <source>
        <dbReference type="Pfam" id="PF13399"/>
    </source>
</evidence>
<dbReference type="STRING" id="545694.TREPR_3453"/>
<dbReference type="PANTHER" id="PTHR33392:SF6">
    <property type="entry name" value="POLYISOPRENYL-TEICHOIC ACID--PEPTIDOGLYCAN TEICHOIC ACID TRANSFERASE TAGU"/>
    <property type="match status" value="1"/>
</dbReference>
<reference evidence="6" key="1">
    <citation type="submission" date="2009-12" db="EMBL/GenBank/DDBJ databases">
        <title>Complete sequence of Treponema primitia strain ZAS-2.</title>
        <authorList>
            <person name="Tetu S.G."/>
            <person name="Matson E."/>
            <person name="Ren Q."/>
            <person name="Seshadri R."/>
            <person name="Elbourne L."/>
            <person name="Hassan K.A."/>
            <person name="Durkin A."/>
            <person name="Radune D."/>
            <person name="Mohamoud Y."/>
            <person name="Shay R."/>
            <person name="Jin S."/>
            <person name="Zhang X."/>
            <person name="Lucey K."/>
            <person name="Ballor N.R."/>
            <person name="Ottesen E."/>
            <person name="Rosenthal R."/>
            <person name="Allen A."/>
            <person name="Leadbetter J.R."/>
            <person name="Paulsen I.T."/>
        </authorList>
    </citation>
    <scope>NUCLEOTIDE SEQUENCE [LARGE SCALE GENOMIC DNA]</scope>
    <source>
        <strain evidence="6">ATCC BAA-887 / DSM 12427 / ZAS-2</strain>
    </source>
</reference>